<protein>
    <recommendedName>
        <fullName evidence="5">V-type proton ATPase subunit C</fullName>
    </recommendedName>
</protein>
<evidence type="ECO:0000313" key="7">
    <source>
        <dbReference type="Proteomes" id="UP000664859"/>
    </source>
</evidence>
<evidence type="ECO:0000256" key="1">
    <source>
        <dbReference type="ARBA" id="ARBA00006138"/>
    </source>
</evidence>
<dbReference type="Pfam" id="PF03223">
    <property type="entry name" value="V-ATPase_C"/>
    <property type="match status" value="1"/>
</dbReference>
<dbReference type="OrthoDB" id="6605928at2759"/>
<keyword evidence="3 5" id="KW-0375">Hydrogen ion transport</keyword>
<organism evidence="6 7">
    <name type="scientific">Tribonema minus</name>
    <dbReference type="NCBI Taxonomy" id="303371"/>
    <lineage>
        <taxon>Eukaryota</taxon>
        <taxon>Sar</taxon>
        <taxon>Stramenopiles</taxon>
        <taxon>Ochrophyta</taxon>
        <taxon>PX clade</taxon>
        <taxon>Xanthophyceae</taxon>
        <taxon>Tribonematales</taxon>
        <taxon>Tribonemataceae</taxon>
        <taxon>Tribonema</taxon>
    </lineage>
</organism>
<evidence type="ECO:0000256" key="5">
    <source>
        <dbReference type="RuleBase" id="RU364010"/>
    </source>
</evidence>
<dbReference type="GO" id="GO:0000221">
    <property type="term" value="C:vacuolar proton-transporting V-type ATPase, V1 domain"/>
    <property type="evidence" value="ECO:0007669"/>
    <property type="project" value="TreeGrafter"/>
</dbReference>
<gene>
    <name evidence="6" type="ORF">JKP88DRAFT_46828</name>
</gene>
<dbReference type="CDD" id="cd14785">
    <property type="entry name" value="V-ATPase_C"/>
    <property type="match status" value="1"/>
</dbReference>
<sequence>MSKSGGAGGPGGSTYELITVPHEGKPADTVCRKVKETLAGVAEVYKVELPGGLMVGTLDTLMSLSDELVRVDGMVENVVRKIEKQYADVAGRDAEPLRVGALAPDRYVRQLEWDFAKYAVRQPLPALVGTIQSTMGKIEEELRSLTGTYTEKTQAAQALKRKKQANLMTADLSEVLTEDKLRHITLVETDHLTTLIVAVNKNQESAWLDTYHQIGADIAAMGSPDWSAPANRAQLGSINGQHGPEFSQRTATKGSPVIPGSTVKIMEDGDACLYTVTVLKGQYQAGFFDGEQFQPGMQVDYVDAFKKAAKEKRFTAKDFKFDPERAGELEREANQLKLEAQQLHAGMLRWCKAHFGEAMIAWMHIKLIRGFVESVLRYGLPVDFSTLLVECAKGKEAAVTKALDGLYANVAALGPQHTPHKDDKEDKDEYHAFVANAFALLSV</sequence>
<accession>A0A835Z1N8</accession>
<dbReference type="SUPFAM" id="SSF118203">
    <property type="entry name" value="Vacuolar ATP synthase subunit C"/>
    <property type="match status" value="1"/>
</dbReference>
<dbReference type="InterPro" id="IPR036132">
    <property type="entry name" value="Vac_ATP_synth_c_sf"/>
</dbReference>
<comment type="caution">
    <text evidence="6">The sequence shown here is derived from an EMBL/GenBank/DDBJ whole genome shotgun (WGS) entry which is preliminary data.</text>
</comment>
<proteinExistence type="inferred from homology"/>
<dbReference type="Proteomes" id="UP000664859">
    <property type="component" value="Unassembled WGS sequence"/>
</dbReference>
<keyword evidence="2 5" id="KW-0813">Transport</keyword>
<keyword evidence="7" id="KW-1185">Reference proteome</keyword>
<comment type="subunit">
    <text evidence="5">V-ATPase is a heteromultimeric enzyme composed of a peripheral catalytic V1 complex (components A to H) attached to an integral membrane V0 proton pore complex.</text>
</comment>
<dbReference type="PANTHER" id="PTHR10137">
    <property type="entry name" value="V-TYPE PROTON ATPASE SUBUNIT C"/>
    <property type="match status" value="1"/>
</dbReference>
<dbReference type="Gene3D" id="1.20.1460.10">
    <property type="entry name" value="subunit c (vma5p) of the yeast v-atpase, domain 2"/>
    <property type="match status" value="2"/>
</dbReference>
<dbReference type="GO" id="GO:0046961">
    <property type="term" value="F:proton-transporting ATPase activity, rotational mechanism"/>
    <property type="evidence" value="ECO:0007669"/>
    <property type="project" value="InterPro"/>
</dbReference>
<evidence type="ECO:0000256" key="2">
    <source>
        <dbReference type="ARBA" id="ARBA00022448"/>
    </source>
</evidence>
<comment type="similarity">
    <text evidence="1 5">Belongs to the V-ATPase C subunit family.</text>
</comment>
<evidence type="ECO:0000256" key="4">
    <source>
        <dbReference type="ARBA" id="ARBA00023065"/>
    </source>
</evidence>
<comment type="function">
    <text evidence="5">Subunit of the V1 complex of vacuolar(H+)-ATPase (V-ATPase), a multisubunit enzyme composed of a peripheral complex (V1) that hydrolyzes ATP and a membrane integral complex (V0) that translocates protons. V-ATPase is responsible for acidifying and maintaining the pH of intracellular compartments and in some cell types, is targeted to the plasma membrane, where it is responsible for acidifying the extracellular environment. Subunit C is necessary for the assembly of the catalytic sector of the enzyme and is likely to have a specific function in its catalytic activity.</text>
</comment>
<name>A0A835Z1N8_9STRA</name>
<evidence type="ECO:0000313" key="6">
    <source>
        <dbReference type="EMBL" id="KAG5184783.1"/>
    </source>
</evidence>
<evidence type="ECO:0000256" key="3">
    <source>
        <dbReference type="ARBA" id="ARBA00022781"/>
    </source>
</evidence>
<dbReference type="PANTHER" id="PTHR10137:SF0">
    <property type="entry name" value="V-TYPE PROTON ATPASE SUBUNIT C"/>
    <property type="match status" value="1"/>
</dbReference>
<dbReference type="AlphaFoldDB" id="A0A835Z1N8"/>
<reference evidence="6" key="1">
    <citation type="submission" date="2021-02" db="EMBL/GenBank/DDBJ databases">
        <title>First Annotated Genome of the Yellow-green Alga Tribonema minus.</title>
        <authorList>
            <person name="Mahan K.M."/>
        </authorList>
    </citation>
    <scope>NUCLEOTIDE SEQUENCE</scope>
    <source>
        <strain evidence="6">UTEX B ZZ1240</strain>
    </source>
</reference>
<dbReference type="InterPro" id="IPR004907">
    <property type="entry name" value="ATPase_V1-cplx_csu"/>
</dbReference>
<dbReference type="EMBL" id="JAFCMP010000151">
    <property type="protein sequence ID" value="KAG5184783.1"/>
    <property type="molecule type" value="Genomic_DNA"/>
</dbReference>
<keyword evidence="4 5" id="KW-0406">Ion transport</keyword>